<keyword evidence="8" id="KW-0460">Magnesium</keyword>
<dbReference type="Pfam" id="PF01653">
    <property type="entry name" value="DNA_ligase_aden"/>
    <property type="match status" value="1"/>
</dbReference>
<dbReference type="FunFam" id="3.30.470.30:FF:000001">
    <property type="entry name" value="DNA ligase"/>
    <property type="match status" value="1"/>
</dbReference>
<keyword evidence="6" id="KW-0227">DNA damage</keyword>
<dbReference type="PROSITE" id="PS01055">
    <property type="entry name" value="DNA_LIGASE_N1"/>
    <property type="match status" value="1"/>
</dbReference>
<dbReference type="PANTHER" id="PTHR23389">
    <property type="entry name" value="CHROMOSOME TRANSMISSION FIDELITY FACTOR 18"/>
    <property type="match status" value="1"/>
</dbReference>
<dbReference type="SMART" id="SM00292">
    <property type="entry name" value="BRCT"/>
    <property type="match status" value="1"/>
</dbReference>
<reference evidence="13" key="1">
    <citation type="submission" date="2018-05" db="EMBL/GenBank/DDBJ databases">
        <authorList>
            <person name="Lanie J.A."/>
            <person name="Ng W.-L."/>
            <person name="Kazmierczak K.M."/>
            <person name="Andrzejewski T.M."/>
            <person name="Davidsen T.M."/>
            <person name="Wayne K.J."/>
            <person name="Tettelin H."/>
            <person name="Glass J.I."/>
            <person name="Rusch D."/>
            <person name="Podicherti R."/>
            <person name="Tsui H.-C.T."/>
            <person name="Winkler M.E."/>
        </authorList>
    </citation>
    <scope>NUCLEOTIDE SEQUENCE</scope>
</reference>
<keyword evidence="7" id="KW-0862">Zinc</keyword>
<proteinExistence type="inferred from homology"/>
<dbReference type="InterPro" id="IPR004150">
    <property type="entry name" value="NAD_DNA_ligase_OB"/>
</dbReference>
<dbReference type="InterPro" id="IPR004149">
    <property type="entry name" value="Znf_DNAligase_C4"/>
</dbReference>
<dbReference type="Pfam" id="PF03119">
    <property type="entry name" value="DNA_ligase_ZBD"/>
    <property type="match status" value="1"/>
</dbReference>
<evidence type="ECO:0000256" key="7">
    <source>
        <dbReference type="ARBA" id="ARBA00022833"/>
    </source>
</evidence>
<dbReference type="InterPro" id="IPR013839">
    <property type="entry name" value="DNAligase_adenylation"/>
</dbReference>
<dbReference type="EC" id="6.5.1.2" evidence="2"/>
<protein>
    <recommendedName>
        <fullName evidence="2">DNA ligase (NAD(+))</fullName>
        <ecNumber evidence="2">6.5.1.2</ecNumber>
    </recommendedName>
</protein>
<dbReference type="Gene3D" id="2.40.50.140">
    <property type="entry name" value="Nucleic acid-binding proteins"/>
    <property type="match status" value="1"/>
</dbReference>
<keyword evidence="5" id="KW-0479">Metal-binding</keyword>
<dbReference type="InterPro" id="IPR018239">
    <property type="entry name" value="DNA_ligase_AS"/>
</dbReference>
<dbReference type="InterPro" id="IPR001679">
    <property type="entry name" value="DNA_ligase"/>
</dbReference>
<dbReference type="GO" id="GO:0046872">
    <property type="term" value="F:metal ion binding"/>
    <property type="evidence" value="ECO:0007669"/>
    <property type="project" value="UniProtKB-KW"/>
</dbReference>
<dbReference type="PIRSF" id="PIRSF001604">
    <property type="entry name" value="LigA"/>
    <property type="match status" value="1"/>
</dbReference>
<evidence type="ECO:0000256" key="10">
    <source>
        <dbReference type="ARBA" id="ARBA00023204"/>
    </source>
</evidence>
<evidence type="ECO:0000256" key="4">
    <source>
        <dbReference type="ARBA" id="ARBA00022705"/>
    </source>
</evidence>
<feature type="domain" description="BRCT" evidence="12">
    <location>
        <begin position="596"/>
        <end position="679"/>
    </location>
</feature>
<dbReference type="GO" id="GO:0005829">
    <property type="term" value="C:cytosol"/>
    <property type="evidence" value="ECO:0007669"/>
    <property type="project" value="TreeGrafter"/>
</dbReference>
<dbReference type="FunFam" id="2.40.50.140:FF:000012">
    <property type="entry name" value="DNA ligase"/>
    <property type="match status" value="1"/>
</dbReference>
<dbReference type="SUPFAM" id="SSF56091">
    <property type="entry name" value="DNA ligase/mRNA capping enzyme, catalytic domain"/>
    <property type="match status" value="1"/>
</dbReference>
<dbReference type="SUPFAM" id="SSF47781">
    <property type="entry name" value="RuvA domain 2-like"/>
    <property type="match status" value="1"/>
</dbReference>
<dbReference type="SUPFAM" id="SSF52113">
    <property type="entry name" value="BRCT domain"/>
    <property type="match status" value="1"/>
</dbReference>
<evidence type="ECO:0000256" key="3">
    <source>
        <dbReference type="ARBA" id="ARBA00022598"/>
    </source>
</evidence>
<dbReference type="FunFam" id="1.10.287.610:FF:000002">
    <property type="entry name" value="DNA ligase"/>
    <property type="match status" value="1"/>
</dbReference>
<evidence type="ECO:0000256" key="8">
    <source>
        <dbReference type="ARBA" id="ARBA00022842"/>
    </source>
</evidence>
<dbReference type="CDD" id="cd17748">
    <property type="entry name" value="BRCT_DNA_ligase_like"/>
    <property type="match status" value="1"/>
</dbReference>
<dbReference type="InterPro" id="IPR012340">
    <property type="entry name" value="NA-bd_OB-fold"/>
</dbReference>
<dbReference type="InterPro" id="IPR010994">
    <property type="entry name" value="RuvA_2-like"/>
</dbReference>
<sequence>VSGDPESDQAARAEELRTLIRHHDELYHALDDPEIPDAEFDALVVELRELEAEHPDLATPDSPSQRVGAPGQATFAEVRHRVRMFSLDNAFDLDELTAWSERVLRRLGEESPTPAWACELKFDGLAVSLRYEDGRLVQAATRGDGRVGEDVTANVRTIDDVPERLADGAPAVLEVRGEVYLGLAAFAALNAAQEAAGEKTYVNPRNTAAGSLRQKDAAVTATRDLSFWAYQVGEVVGGPDHGSHLDTLEWLGGLGLSVNDRSERFDDFAAVLDHVQAVEAVRHDLDYEIDGVVVKVDDLGLQGELGFTARAPRWAVAYKLPPEERYTTLLDIEVSIGPGGQATPFARLEPVFVGGSTVAAATLHNADQVAAKDVRPGDTVVVRKAGDVIPEVLRPVLSDRPADRPPWTFPTMCPECETGLVRGEGEAATFCPNHACPRQVRGRIEHFASRGAMDIEGFGEQRVDLFVTEGLLGDVADVFILDFDRIAAFEGFGEVSVANLRAAVDEARSQPLGRLLFGLRIPHVGVTVADLVAGSFGHLDRLLDATVEDLEAVEGLGPIIAASVHGWLREDRNRDLLGRLRAVGVNLEAADTGTDDVPQLLEGMAIVVTGTLEGMGRDEARAAITARGGKSPGSVSKKATALVAGENAGSKLTKAEELGIPVLDLAAFERLLNTGELPG</sequence>
<dbReference type="PANTHER" id="PTHR23389:SF9">
    <property type="entry name" value="DNA LIGASE"/>
    <property type="match status" value="1"/>
</dbReference>
<keyword evidence="10" id="KW-0234">DNA repair</keyword>
<comment type="cofactor">
    <cofactor evidence="1">
        <name>Mg(2+)</name>
        <dbReference type="ChEBI" id="CHEBI:18420"/>
    </cofactor>
</comment>
<dbReference type="Gene3D" id="3.30.470.30">
    <property type="entry name" value="DNA ligase/mRNA capping enzyme"/>
    <property type="match status" value="1"/>
</dbReference>
<name>A0A381P0L7_9ZZZZ</name>
<dbReference type="InterPro" id="IPR001357">
    <property type="entry name" value="BRCT_dom"/>
</dbReference>
<evidence type="ECO:0000313" key="13">
    <source>
        <dbReference type="EMBL" id="SUZ60097.1"/>
    </source>
</evidence>
<dbReference type="Gene3D" id="1.10.287.610">
    <property type="entry name" value="Helix hairpin bin"/>
    <property type="match status" value="1"/>
</dbReference>
<evidence type="ECO:0000256" key="1">
    <source>
        <dbReference type="ARBA" id="ARBA00001946"/>
    </source>
</evidence>
<dbReference type="Pfam" id="PF12826">
    <property type="entry name" value="HHH_2"/>
    <property type="match status" value="1"/>
</dbReference>
<dbReference type="NCBIfam" id="NF005932">
    <property type="entry name" value="PRK07956.1"/>
    <property type="match status" value="1"/>
</dbReference>
<dbReference type="Pfam" id="PF00533">
    <property type="entry name" value="BRCT"/>
    <property type="match status" value="1"/>
</dbReference>
<dbReference type="SMART" id="SM00532">
    <property type="entry name" value="LIGANc"/>
    <property type="match status" value="1"/>
</dbReference>
<comment type="catalytic activity">
    <reaction evidence="11">
        <text>NAD(+) + (deoxyribonucleotide)n-3'-hydroxyl + 5'-phospho-(deoxyribonucleotide)m = (deoxyribonucleotide)n+m + AMP + beta-nicotinamide D-nucleotide.</text>
        <dbReference type="EC" id="6.5.1.2"/>
    </reaction>
</comment>
<keyword evidence="3" id="KW-0436">Ligase</keyword>
<dbReference type="Gene3D" id="6.20.10.30">
    <property type="match status" value="1"/>
</dbReference>
<keyword evidence="9" id="KW-0520">NAD</keyword>
<keyword evidence="4" id="KW-0235">DNA replication</keyword>
<feature type="non-terminal residue" evidence="13">
    <location>
        <position position="1"/>
    </location>
</feature>
<dbReference type="EMBL" id="UINC01000719">
    <property type="protein sequence ID" value="SUZ60097.1"/>
    <property type="molecule type" value="Genomic_DNA"/>
</dbReference>
<dbReference type="GO" id="GO:0006260">
    <property type="term" value="P:DNA replication"/>
    <property type="evidence" value="ECO:0007669"/>
    <property type="project" value="UniProtKB-KW"/>
</dbReference>
<dbReference type="GO" id="GO:0006281">
    <property type="term" value="P:DNA repair"/>
    <property type="evidence" value="ECO:0007669"/>
    <property type="project" value="UniProtKB-KW"/>
</dbReference>
<dbReference type="PROSITE" id="PS50172">
    <property type="entry name" value="BRCT"/>
    <property type="match status" value="1"/>
</dbReference>
<dbReference type="AlphaFoldDB" id="A0A381P0L7"/>
<dbReference type="Pfam" id="PF03120">
    <property type="entry name" value="OB_DNA_ligase"/>
    <property type="match status" value="1"/>
</dbReference>
<evidence type="ECO:0000256" key="6">
    <source>
        <dbReference type="ARBA" id="ARBA00022763"/>
    </source>
</evidence>
<dbReference type="InterPro" id="IPR036420">
    <property type="entry name" value="BRCT_dom_sf"/>
</dbReference>
<organism evidence="13">
    <name type="scientific">marine metagenome</name>
    <dbReference type="NCBI Taxonomy" id="408172"/>
    <lineage>
        <taxon>unclassified sequences</taxon>
        <taxon>metagenomes</taxon>
        <taxon>ecological metagenomes</taxon>
    </lineage>
</organism>
<dbReference type="NCBIfam" id="TIGR00575">
    <property type="entry name" value="dnlj"/>
    <property type="match status" value="1"/>
</dbReference>
<dbReference type="SUPFAM" id="SSF50249">
    <property type="entry name" value="Nucleic acid-binding proteins"/>
    <property type="match status" value="1"/>
</dbReference>
<dbReference type="HAMAP" id="MF_01588">
    <property type="entry name" value="DNA_ligase_A"/>
    <property type="match status" value="1"/>
</dbReference>
<evidence type="ECO:0000256" key="9">
    <source>
        <dbReference type="ARBA" id="ARBA00023027"/>
    </source>
</evidence>
<gene>
    <name evidence="13" type="ORF">METZ01_LOCUS12951</name>
</gene>
<evidence type="ECO:0000256" key="2">
    <source>
        <dbReference type="ARBA" id="ARBA00012722"/>
    </source>
</evidence>
<accession>A0A381P0L7</accession>
<dbReference type="GO" id="GO:0003911">
    <property type="term" value="F:DNA ligase (NAD+) activity"/>
    <property type="evidence" value="ECO:0007669"/>
    <property type="project" value="UniProtKB-EC"/>
</dbReference>
<evidence type="ECO:0000256" key="5">
    <source>
        <dbReference type="ARBA" id="ARBA00022723"/>
    </source>
</evidence>
<dbReference type="Gene3D" id="3.40.50.10190">
    <property type="entry name" value="BRCT domain"/>
    <property type="match status" value="1"/>
</dbReference>
<dbReference type="InterPro" id="IPR013840">
    <property type="entry name" value="DNAligase_N"/>
</dbReference>
<evidence type="ECO:0000259" key="12">
    <source>
        <dbReference type="PROSITE" id="PS50172"/>
    </source>
</evidence>
<dbReference type="CDD" id="cd00114">
    <property type="entry name" value="LIGANc"/>
    <property type="match status" value="1"/>
</dbReference>
<dbReference type="InterPro" id="IPR041663">
    <property type="entry name" value="DisA/LigA_HHH"/>
</dbReference>
<evidence type="ECO:0000256" key="11">
    <source>
        <dbReference type="ARBA" id="ARBA00034005"/>
    </source>
</evidence>
<dbReference type="Gene3D" id="1.10.150.20">
    <property type="entry name" value="5' to 3' exonuclease, C-terminal subdomain"/>
    <property type="match status" value="2"/>
</dbReference>